<dbReference type="RefSeq" id="WP_126813645.1">
    <property type="nucleotide sequence ID" value="NZ_NGKC01000007.1"/>
</dbReference>
<protein>
    <submittedName>
        <fullName evidence="1">Uncharacterized protein</fullName>
    </submittedName>
</protein>
<sequence length="90" mass="10304">MKRNYVGIVDKIKLISSFPDMLVRFTLMTHNETINCLASDRQLANKLLFLENGKTEIALFGHANRRGQLVVEKMMVRNPTSFERAYVMGA</sequence>
<reference evidence="1 2" key="1">
    <citation type="submission" date="2017-05" db="EMBL/GenBank/DDBJ databases">
        <title>Vagococcus spp. assemblies.</title>
        <authorList>
            <person name="Gulvik C.A."/>
        </authorList>
    </citation>
    <scope>NUCLEOTIDE SEQUENCE [LARGE SCALE GENOMIC DNA]</scope>
    <source>
        <strain evidence="1 2">LMG 24798</strain>
    </source>
</reference>
<gene>
    <name evidence="1" type="ORF">CBF27_07165</name>
</gene>
<accession>A0A430AUK0</accession>
<evidence type="ECO:0000313" key="1">
    <source>
        <dbReference type="EMBL" id="RSU11733.1"/>
    </source>
</evidence>
<comment type="caution">
    <text evidence="1">The sequence shown here is derived from an EMBL/GenBank/DDBJ whole genome shotgun (WGS) entry which is preliminary data.</text>
</comment>
<dbReference type="EMBL" id="NGKC01000007">
    <property type="protein sequence ID" value="RSU11733.1"/>
    <property type="molecule type" value="Genomic_DNA"/>
</dbReference>
<dbReference type="OrthoDB" id="2186451at2"/>
<keyword evidence="2" id="KW-1185">Reference proteome</keyword>
<organism evidence="1 2">
    <name type="scientific">Vagococcus acidifermentans</name>
    <dbReference type="NCBI Taxonomy" id="564710"/>
    <lineage>
        <taxon>Bacteria</taxon>
        <taxon>Bacillati</taxon>
        <taxon>Bacillota</taxon>
        <taxon>Bacilli</taxon>
        <taxon>Lactobacillales</taxon>
        <taxon>Enterococcaceae</taxon>
        <taxon>Vagococcus</taxon>
    </lineage>
</organism>
<evidence type="ECO:0000313" key="2">
    <source>
        <dbReference type="Proteomes" id="UP000286773"/>
    </source>
</evidence>
<dbReference type="AlphaFoldDB" id="A0A430AUK0"/>
<name>A0A430AUK0_9ENTE</name>
<dbReference type="Proteomes" id="UP000286773">
    <property type="component" value="Unassembled WGS sequence"/>
</dbReference>
<proteinExistence type="predicted"/>